<gene>
    <name evidence="1" type="ORF">ACFPKY_06845</name>
</gene>
<evidence type="ECO:0000313" key="1">
    <source>
        <dbReference type="EMBL" id="MFC5492808.1"/>
    </source>
</evidence>
<dbReference type="RefSeq" id="WP_345171327.1">
    <property type="nucleotide sequence ID" value="NZ_BAABFQ010000003.1"/>
</dbReference>
<name>A0ABW0MZM7_9ACTN</name>
<dbReference type="EMBL" id="JBHSMD010000002">
    <property type="protein sequence ID" value="MFC5492808.1"/>
    <property type="molecule type" value="Genomic_DNA"/>
</dbReference>
<protein>
    <submittedName>
        <fullName evidence="1">Uncharacterized protein</fullName>
    </submittedName>
</protein>
<accession>A0ABW0MZM7</accession>
<proteinExistence type="predicted"/>
<comment type="caution">
    <text evidence="1">The sequence shown here is derived from an EMBL/GenBank/DDBJ whole genome shotgun (WGS) entry which is preliminary data.</text>
</comment>
<reference evidence="2" key="1">
    <citation type="journal article" date="2019" name="Int. J. Syst. Evol. Microbiol.">
        <title>The Global Catalogue of Microorganisms (GCM) 10K type strain sequencing project: providing services to taxonomists for standard genome sequencing and annotation.</title>
        <authorList>
            <consortium name="The Broad Institute Genomics Platform"/>
            <consortium name="The Broad Institute Genome Sequencing Center for Infectious Disease"/>
            <person name="Wu L."/>
            <person name="Ma J."/>
        </authorList>
    </citation>
    <scope>NUCLEOTIDE SEQUENCE [LARGE SCALE GENOMIC DNA]</scope>
    <source>
        <strain evidence="2">KACC 13778</strain>
    </source>
</reference>
<dbReference type="Proteomes" id="UP001595956">
    <property type="component" value="Unassembled WGS sequence"/>
</dbReference>
<sequence length="162" mass="17191">MTTKSEFSADEWTRITRAPFVAGMAISMADPGGPIEIAKESVAMLRAATSPTSREQLITEIALDIQAESQNKQNPLKGYKPAKDAPGTLAEQVLTELTEARDLVAAKATPEETAAFGLWLVDVAQAAADAGKEGGFMGIGAVRVSDREQTMLDRLREVVSAG</sequence>
<organism evidence="1 2">
    <name type="scientific">Nocardioides caricicola</name>
    <dbReference type="NCBI Taxonomy" id="634770"/>
    <lineage>
        <taxon>Bacteria</taxon>
        <taxon>Bacillati</taxon>
        <taxon>Actinomycetota</taxon>
        <taxon>Actinomycetes</taxon>
        <taxon>Propionibacteriales</taxon>
        <taxon>Nocardioidaceae</taxon>
        <taxon>Nocardioides</taxon>
    </lineage>
</organism>
<evidence type="ECO:0000313" key="2">
    <source>
        <dbReference type="Proteomes" id="UP001595956"/>
    </source>
</evidence>
<keyword evidence="2" id="KW-1185">Reference proteome</keyword>